<proteinExistence type="predicted"/>
<name>A0AAU7KLJ8_9GAMM</name>
<evidence type="ECO:0000256" key="1">
    <source>
        <dbReference type="SAM" id="MobiDB-lite"/>
    </source>
</evidence>
<reference evidence="2" key="1">
    <citation type="submission" date="2022-06" db="EMBL/GenBank/DDBJ databases">
        <title>A novel DMS-producing enzyme.</title>
        <authorList>
            <person name="Zhang Y."/>
        </authorList>
    </citation>
    <scope>NUCLEOTIDE SEQUENCE</scope>
    <source>
        <strain evidence="2">RT37</strain>
    </source>
</reference>
<evidence type="ECO:0000313" key="2">
    <source>
        <dbReference type="EMBL" id="XBO72402.1"/>
    </source>
</evidence>
<dbReference type="AlphaFoldDB" id="A0AAU7KLJ8"/>
<dbReference type="InterPro" id="IPR016181">
    <property type="entry name" value="Acyl_CoA_acyltransferase"/>
</dbReference>
<sequence>MTPAIAASASKTTAHTDAPEPDMPSGLCWASPERLGEANAFISDVYRLHHNASISNPYQRLLTLRAPHGALVATTGLRRADEGPLMVEHYLEAPVEMVLATRGLCDLAPPRHQVMEVGALASASPGAGRRLMLSLVVVLERLGIDWLVVTASRDVRNGLARLGIEMHTIGRAHRHCLDNPVDWGRYYERDPRVVVIRPLEVANSMRATPLGALLLAGAAQLAPEAADPVPALPHVHACSAAGDVPHG</sequence>
<gene>
    <name evidence="2" type="ORF">NFG58_06765</name>
</gene>
<organism evidence="2">
    <name type="scientific">Halomonas sp. RT37</name>
    <dbReference type="NCBI Taxonomy" id="2950872"/>
    <lineage>
        <taxon>Bacteria</taxon>
        <taxon>Pseudomonadati</taxon>
        <taxon>Pseudomonadota</taxon>
        <taxon>Gammaproteobacteria</taxon>
        <taxon>Oceanospirillales</taxon>
        <taxon>Halomonadaceae</taxon>
        <taxon>Halomonas</taxon>
    </lineage>
</organism>
<dbReference type="InterPro" id="IPR022050">
    <property type="entry name" value="T_hemolysin"/>
</dbReference>
<dbReference type="SUPFAM" id="SSF55729">
    <property type="entry name" value="Acyl-CoA N-acyltransferases (Nat)"/>
    <property type="match status" value="1"/>
</dbReference>
<accession>A0AAU7KLJ8</accession>
<dbReference type="RefSeq" id="WP_348827832.1">
    <property type="nucleotide sequence ID" value="NZ_CP098827.1"/>
</dbReference>
<feature type="region of interest" description="Disordered" evidence="1">
    <location>
        <begin position="1"/>
        <end position="25"/>
    </location>
</feature>
<dbReference type="EMBL" id="CP098827">
    <property type="protein sequence ID" value="XBO72402.1"/>
    <property type="molecule type" value="Genomic_DNA"/>
</dbReference>
<dbReference type="Pfam" id="PF12261">
    <property type="entry name" value="T_hemolysin"/>
    <property type="match status" value="1"/>
</dbReference>
<protein>
    <submittedName>
        <fullName evidence="2">Thermostable hemolysin</fullName>
    </submittedName>
</protein>